<dbReference type="SUPFAM" id="SSF63451">
    <property type="entry name" value="LEM domain"/>
    <property type="match status" value="1"/>
</dbReference>
<name>A0A2G5VFU7_9PELO</name>
<dbReference type="InterPro" id="IPR002110">
    <property type="entry name" value="Ankyrin_rpt"/>
</dbReference>
<evidence type="ECO:0000259" key="3">
    <source>
        <dbReference type="PROSITE" id="PS50164"/>
    </source>
</evidence>
<feature type="region of interest" description="Disordered" evidence="2">
    <location>
        <begin position="385"/>
        <end position="421"/>
    </location>
</feature>
<dbReference type="GO" id="GO:0005654">
    <property type="term" value="C:nucleoplasm"/>
    <property type="evidence" value="ECO:0007669"/>
    <property type="project" value="TreeGrafter"/>
</dbReference>
<dbReference type="EMBL" id="PDUG01000001">
    <property type="protein sequence ID" value="PIC50617.1"/>
    <property type="molecule type" value="Genomic_DNA"/>
</dbReference>
<evidence type="ECO:0000256" key="2">
    <source>
        <dbReference type="SAM" id="MobiDB-lite"/>
    </source>
</evidence>
<feature type="compositionally biased region" description="Low complexity" evidence="2">
    <location>
        <begin position="15"/>
        <end position="31"/>
    </location>
</feature>
<evidence type="ECO:0000313" key="5">
    <source>
        <dbReference type="EMBL" id="PIC50617.1"/>
    </source>
</evidence>
<dbReference type="GO" id="GO:0005737">
    <property type="term" value="C:cytoplasm"/>
    <property type="evidence" value="ECO:0007669"/>
    <property type="project" value="TreeGrafter"/>
</dbReference>
<feature type="domain" description="LEM" evidence="4">
    <location>
        <begin position="428"/>
        <end position="473"/>
    </location>
</feature>
<dbReference type="GO" id="GO:0000712">
    <property type="term" value="P:resolution of meiotic recombination intermediates"/>
    <property type="evidence" value="ECO:0007669"/>
    <property type="project" value="TreeGrafter"/>
</dbReference>
<protein>
    <recommendedName>
        <fullName evidence="7">LEM domain-containing protein</fullName>
    </recommendedName>
</protein>
<feature type="compositionally biased region" description="Basic and acidic residues" evidence="2">
    <location>
        <begin position="246"/>
        <end position="259"/>
    </location>
</feature>
<dbReference type="Proteomes" id="UP000230233">
    <property type="component" value="Chromosome I"/>
</dbReference>
<dbReference type="PROSITE" id="PS50164">
    <property type="entry name" value="GIY_YIG"/>
    <property type="match status" value="1"/>
</dbReference>
<dbReference type="InterPro" id="IPR036770">
    <property type="entry name" value="Ankyrin_rpt-contain_sf"/>
</dbReference>
<feature type="domain" description="GIY-YIG" evidence="3">
    <location>
        <begin position="528"/>
        <end position="638"/>
    </location>
</feature>
<dbReference type="Pfam" id="PF03020">
    <property type="entry name" value="LEM"/>
    <property type="match status" value="1"/>
</dbReference>
<dbReference type="GO" id="GO:0000724">
    <property type="term" value="P:double-strand break repair via homologous recombination"/>
    <property type="evidence" value="ECO:0007669"/>
    <property type="project" value="TreeGrafter"/>
</dbReference>
<dbReference type="InterPro" id="IPR000305">
    <property type="entry name" value="GIY-YIG_endonuc"/>
</dbReference>
<dbReference type="PROSITE" id="PS50954">
    <property type="entry name" value="LEM"/>
    <property type="match status" value="1"/>
</dbReference>
<dbReference type="PANTHER" id="PTHR46427">
    <property type="entry name" value="ANKYRIN REPEAT AND LEM DOMAIN-CONTAINING PROTEIN 1"/>
    <property type="match status" value="1"/>
</dbReference>
<evidence type="ECO:0000313" key="6">
    <source>
        <dbReference type="Proteomes" id="UP000230233"/>
    </source>
</evidence>
<dbReference type="InterPro" id="IPR034998">
    <property type="entry name" value="ANKLE1"/>
</dbReference>
<dbReference type="Pfam" id="PF22945">
    <property type="entry name" value="LEM-3_GIY-YIG"/>
    <property type="match status" value="1"/>
</dbReference>
<dbReference type="Gene3D" id="1.25.40.20">
    <property type="entry name" value="Ankyrin repeat-containing domain"/>
    <property type="match status" value="1"/>
</dbReference>
<evidence type="ECO:0000259" key="4">
    <source>
        <dbReference type="PROSITE" id="PS50954"/>
    </source>
</evidence>
<evidence type="ECO:0000256" key="1">
    <source>
        <dbReference type="PROSITE-ProRule" id="PRU00023"/>
    </source>
</evidence>
<keyword evidence="1" id="KW-0040">ANK repeat</keyword>
<feature type="repeat" description="ANK" evidence="1">
    <location>
        <begin position="36"/>
        <end position="71"/>
    </location>
</feature>
<sequence length="707" mass="78821">MKLIERFCQMPPNGTITTTPRSRMPPTTPTSGRQRPKKETLHFLASSSSTTSVDAARALLERGANVNAIDREGATPLHYACVHDNVAMAQLFLTFGADPMSADKLGRTAYSIAKGNTLRFLRRYKKTNSQQRHGFFRRFFSCHSRNDTFFIVRQNQEVAPLRPTALAETASISFDRGNAITKSYRNAKKKIRATFNALRRSRSNSASTLQDIVLTSEGYRTITTPSRTAPRVVSAKRSMSVSDLPRIPDRRDIRDEDRKTRRSPVKKGGRVAGRSKTPEAVLNSNRRQAPRPKRSKSQESHGTQLVAMPQPNPMSYYNNARARNAGLRPAPSAPPLSPTPELAEKTPKRSKARSKSPAANTTAYFTADESLELIGVNMEKLNLGSKSAKKSIKTPSKTPTKPSSSSGSSSAEEEIEVLTPTTVDDGEVRKIRRLRDVELKSELKKYGISPAGPLDPRTRRLYEKKLLIERRKITSRGYSPDADVVACKNSPQLELVLRNGFLPADFAYRARKSDETVRKEFSGNGFGYNAFCYLIMDPRILGSNVEALTLATFVRSIFYVGKGSKNRPLAHFIDARNERRERSNKLKTCEKLKTIDELWTLGFGIPRHEISHGVSDEEAFVREASIIEAVKLANLRNKKGGEFHGSTKSWDSITKAEFGTFLLDRALATLKLEGIRLITEDNLPDSLYPYVTNRRGAAGARTPKTPK</sequence>
<dbReference type="AlphaFoldDB" id="A0A2G5VFU7"/>
<gene>
    <name evidence="5" type="primary">Cnig_chr_I.g1449</name>
    <name evidence="5" type="ORF">B9Z55_001449</name>
</gene>
<evidence type="ECO:0008006" key="7">
    <source>
        <dbReference type="Google" id="ProtNLM"/>
    </source>
</evidence>
<comment type="caution">
    <text evidence="5">The sequence shown here is derived from an EMBL/GenBank/DDBJ whole genome shotgun (WGS) entry which is preliminary data.</text>
</comment>
<dbReference type="InterPro" id="IPR011015">
    <property type="entry name" value="LEM/LEM-like_dom_sf"/>
</dbReference>
<feature type="compositionally biased region" description="Low complexity" evidence="2">
    <location>
        <begin position="393"/>
        <end position="410"/>
    </location>
</feature>
<dbReference type="InterPro" id="IPR003887">
    <property type="entry name" value="LEM_dom"/>
</dbReference>
<dbReference type="Pfam" id="PF13857">
    <property type="entry name" value="Ank_5"/>
    <property type="match status" value="1"/>
</dbReference>
<feature type="region of interest" description="Disordered" evidence="2">
    <location>
        <begin position="11"/>
        <end position="37"/>
    </location>
</feature>
<dbReference type="SUPFAM" id="SSF48403">
    <property type="entry name" value="Ankyrin repeat"/>
    <property type="match status" value="1"/>
</dbReference>
<dbReference type="GO" id="GO:0004520">
    <property type="term" value="F:DNA endonuclease activity"/>
    <property type="evidence" value="ECO:0007669"/>
    <property type="project" value="TreeGrafter"/>
</dbReference>
<dbReference type="PROSITE" id="PS50297">
    <property type="entry name" value="ANK_REP_REGION"/>
    <property type="match status" value="1"/>
</dbReference>
<organism evidence="5 6">
    <name type="scientific">Caenorhabditis nigoni</name>
    <dbReference type="NCBI Taxonomy" id="1611254"/>
    <lineage>
        <taxon>Eukaryota</taxon>
        <taxon>Metazoa</taxon>
        <taxon>Ecdysozoa</taxon>
        <taxon>Nematoda</taxon>
        <taxon>Chromadorea</taxon>
        <taxon>Rhabditida</taxon>
        <taxon>Rhabditina</taxon>
        <taxon>Rhabditomorpha</taxon>
        <taxon>Rhabditoidea</taxon>
        <taxon>Rhabditidae</taxon>
        <taxon>Peloderinae</taxon>
        <taxon>Caenorhabditis</taxon>
    </lineage>
</organism>
<reference evidence="6" key="1">
    <citation type="submission" date="2017-10" db="EMBL/GenBank/DDBJ databases">
        <title>Rapid genome shrinkage in a self-fertile nematode reveals novel sperm competition proteins.</title>
        <authorList>
            <person name="Yin D."/>
            <person name="Schwarz E.M."/>
            <person name="Thomas C.G."/>
            <person name="Felde R.L."/>
            <person name="Korf I.F."/>
            <person name="Cutter A.D."/>
            <person name="Schartner C.M."/>
            <person name="Ralston E.J."/>
            <person name="Meyer B.J."/>
            <person name="Haag E.S."/>
        </authorList>
    </citation>
    <scope>NUCLEOTIDE SEQUENCE [LARGE SCALE GENOMIC DNA]</scope>
    <source>
        <strain evidence="6">JU1422</strain>
    </source>
</reference>
<dbReference type="Gene3D" id="1.10.720.40">
    <property type="match status" value="1"/>
</dbReference>
<dbReference type="CDD" id="cd10454">
    <property type="entry name" value="GIY-YIG_COG3680_Meta"/>
    <property type="match status" value="1"/>
</dbReference>
<dbReference type="SMART" id="SM00540">
    <property type="entry name" value="LEM"/>
    <property type="match status" value="1"/>
</dbReference>
<keyword evidence="6" id="KW-1185">Reference proteome</keyword>
<feature type="region of interest" description="Disordered" evidence="2">
    <location>
        <begin position="225"/>
        <end position="359"/>
    </location>
</feature>
<dbReference type="CDD" id="cd12940">
    <property type="entry name" value="LEM_LAP2_LEMD1"/>
    <property type="match status" value="1"/>
</dbReference>
<dbReference type="STRING" id="1611254.A0A2G5VFU7"/>
<feature type="compositionally biased region" description="Basic residues" evidence="2">
    <location>
        <begin position="260"/>
        <end position="269"/>
    </location>
</feature>
<dbReference type="PANTHER" id="PTHR46427:SF1">
    <property type="entry name" value="ANKYRIN REPEAT AND LEM DOMAIN-CONTAINING PROTEIN 1"/>
    <property type="match status" value="1"/>
</dbReference>
<dbReference type="PROSITE" id="PS50088">
    <property type="entry name" value="ANK_REPEAT"/>
    <property type="match status" value="2"/>
</dbReference>
<dbReference type="OrthoDB" id="1601181at2759"/>
<feature type="repeat" description="ANK" evidence="1">
    <location>
        <begin position="72"/>
        <end position="104"/>
    </location>
</feature>
<proteinExistence type="predicted"/>
<accession>A0A2G5VFU7</accession>
<dbReference type="SMART" id="SM00248">
    <property type="entry name" value="ANK"/>
    <property type="match status" value="2"/>
</dbReference>